<evidence type="ECO:0000313" key="3">
    <source>
        <dbReference type="Proteomes" id="UP001528411"/>
    </source>
</evidence>
<sequence length="67" mass="7708">MFVLLMMVAVVCFSVYLSIEAMKNGMCEKRWFVAGMCFGPVVWPMFNVKKQMLLRKQQGIDGVSLRL</sequence>
<dbReference type="RefSeq" id="WP_215965099.1">
    <property type="nucleotide sequence ID" value="NZ_JAQOMS010000002.1"/>
</dbReference>
<accession>A0ABT5FI56</accession>
<keyword evidence="1" id="KW-0812">Transmembrane</keyword>
<keyword evidence="3" id="KW-1185">Reference proteome</keyword>
<gene>
    <name evidence="2" type="ORF">PN838_21695</name>
</gene>
<reference evidence="2 3" key="1">
    <citation type="submission" date="2023-01" db="EMBL/GenBank/DDBJ databases">
        <title>Psychrosphaera sp. nov., isolated from marine algae.</title>
        <authorList>
            <person name="Bayburt H."/>
            <person name="Choi B.J."/>
            <person name="Kim J.M."/>
            <person name="Choi D.G."/>
            <person name="Jeon C.O."/>
        </authorList>
    </citation>
    <scope>NUCLEOTIDE SEQUENCE [LARGE SCALE GENOMIC DNA]</scope>
    <source>
        <strain evidence="2 3">G1-22</strain>
    </source>
</reference>
<feature type="transmembrane region" description="Helical" evidence="1">
    <location>
        <begin position="31"/>
        <end position="48"/>
    </location>
</feature>
<organism evidence="2 3">
    <name type="scientific">Psychrosphaera algicola</name>
    <dbReference type="NCBI Taxonomy" id="3023714"/>
    <lineage>
        <taxon>Bacteria</taxon>
        <taxon>Pseudomonadati</taxon>
        <taxon>Pseudomonadota</taxon>
        <taxon>Gammaproteobacteria</taxon>
        <taxon>Alteromonadales</taxon>
        <taxon>Pseudoalteromonadaceae</taxon>
        <taxon>Psychrosphaera</taxon>
    </lineage>
</organism>
<evidence type="ECO:0000256" key="1">
    <source>
        <dbReference type="SAM" id="Phobius"/>
    </source>
</evidence>
<keyword evidence="1" id="KW-0472">Membrane</keyword>
<dbReference type="EMBL" id="JAQOMS010000002">
    <property type="protein sequence ID" value="MDC2890879.1"/>
    <property type="molecule type" value="Genomic_DNA"/>
</dbReference>
<dbReference type="Proteomes" id="UP001528411">
    <property type="component" value="Unassembled WGS sequence"/>
</dbReference>
<proteinExistence type="predicted"/>
<keyword evidence="1" id="KW-1133">Transmembrane helix</keyword>
<evidence type="ECO:0000313" key="2">
    <source>
        <dbReference type="EMBL" id="MDC2890879.1"/>
    </source>
</evidence>
<comment type="caution">
    <text evidence="2">The sequence shown here is derived from an EMBL/GenBank/DDBJ whole genome shotgun (WGS) entry which is preliminary data.</text>
</comment>
<protein>
    <submittedName>
        <fullName evidence="2">Uncharacterized protein</fullName>
    </submittedName>
</protein>
<name>A0ABT5FI56_9GAMM</name>